<dbReference type="InterPro" id="IPR036875">
    <property type="entry name" value="Znf_CCHC_sf"/>
</dbReference>
<feature type="compositionally biased region" description="Basic residues" evidence="2">
    <location>
        <begin position="77"/>
        <end position="88"/>
    </location>
</feature>
<sequence length="211" mass="22057">MSPKNLKVASRQARAAPPDSNTFHLKPCAKPNAAHKTKPKACPCTQGAMEGGGDSMMNNMMNSIIPDEGAAPTPRTGKSRQPRRRGGRKPAGEGGEAAAPAEGGEPTEGEEGEKKPARRRVRKPRGGPKPEGEEGVEAVEGEAAAPRARNPRRDNRRRCFNCGEAGHQTKECALPAGNTNCYGCGQSGHKASECPSATPAAIADSLETLAL</sequence>
<feature type="domain" description="CCHC-type" evidence="3">
    <location>
        <begin position="157"/>
        <end position="172"/>
    </location>
</feature>
<protein>
    <recommendedName>
        <fullName evidence="3">CCHC-type domain-containing protein</fullName>
    </recommendedName>
</protein>
<dbReference type="EMBL" id="HBFC01030101">
    <property type="protein sequence ID" value="CAD8717591.1"/>
    <property type="molecule type" value="Transcribed_RNA"/>
</dbReference>
<dbReference type="GO" id="GO:0008270">
    <property type="term" value="F:zinc ion binding"/>
    <property type="evidence" value="ECO:0007669"/>
    <property type="project" value="UniProtKB-KW"/>
</dbReference>
<dbReference type="Pfam" id="PF00098">
    <property type="entry name" value="zf-CCHC"/>
    <property type="match status" value="2"/>
</dbReference>
<dbReference type="Gene3D" id="4.10.60.10">
    <property type="entry name" value="Zinc finger, CCHC-type"/>
    <property type="match status" value="1"/>
</dbReference>
<feature type="region of interest" description="Disordered" evidence="2">
    <location>
        <begin position="1"/>
        <end position="157"/>
    </location>
</feature>
<evidence type="ECO:0000256" key="2">
    <source>
        <dbReference type="SAM" id="MobiDB-lite"/>
    </source>
</evidence>
<feature type="domain" description="CCHC-type" evidence="3">
    <location>
        <begin position="181"/>
        <end position="196"/>
    </location>
</feature>
<proteinExistence type="predicted"/>
<evidence type="ECO:0000313" key="4">
    <source>
        <dbReference type="EMBL" id="CAD8717591.1"/>
    </source>
</evidence>
<gene>
    <name evidence="4" type="ORF">MANT1106_LOCUS17865</name>
</gene>
<keyword evidence="1" id="KW-0862">Zinc</keyword>
<organism evidence="4">
    <name type="scientific">Mantoniella antarctica</name>
    <dbReference type="NCBI Taxonomy" id="81844"/>
    <lineage>
        <taxon>Eukaryota</taxon>
        <taxon>Viridiplantae</taxon>
        <taxon>Chlorophyta</taxon>
        <taxon>Mamiellophyceae</taxon>
        <taxon>Mamiellales</taxon>
        <taxon>Mamiellaceae</taxon>
        <taxon>Mantoniella</taxon>
    </lineage>
</organism>
<accession>A0A7S0SWX9</accession>
<dbReference type="AlphaFoldDB" id="A0A7S0SWX9"/>
<dbReference type="InterPro" id="IPR001878">
    <property type="entry name" value="Znf_CCHC"/>
</dbReference>
<reference evidence="4" key="1">
    <citation type="submission" date="2021-01" db="EMBL/GenBank/DDBJ databases">
        <authorList>
            <person name="Corre E."/>
            <person name="Pelletier E."/>
            <person name="Niang G."/>
            <person name="Scheremetjew M."/>
            <person name="Finn R."/>
            <person name="Kale V."/>
            <person name="Holt S."/>
            <person name="Cochrane G."/>
            <person name="Meng A."/>
            <person name="Brown T."/>
            <person name="Cohen L."/>
        </authorList>
    </citation>
    <scope>NUCLEOTIDE SEQUENCE</scope>
    <source>
        <strain evidence="4">SL-175</strain>
    </source>
</reference>
<name>A0A7S0SWX9_9CHLO</name>
<keyword evidence="1" id="KW-0479">Metal-binding</keyword>
<keyword evidence="1" id="KW-0863">Zinc-finger</keyword>
<evidence type="ECO:0000256" key="1">
    <source>
        <dbReference type="PROSITE-ProRule" id="PRU00047"/>
    </source>
</evidence>
<dbReference type="PROSITE" id="PS50158">
    <property type="entry name" value="ZF_CCHC"/>
    <property type="match status" value="2"/>
</dbReference>
<dbReference type="SUPFAM" id="SSF57756">
    <property type="entry name" value="Retrovirus zinc finger-like domains"/>
    <property type="match status" value="1"/>
</dbReference>
<evidence type="ECO:0000259" key="3">
    <source>
        <dbReference type="PROSITE" id="PS50158"/>
    </source>
</evidence>
<dbReference type="GO" id="GO:0003676">
    <property type="term" value="F:nucleic acid binding"/>
    <property type="evidence" value="ECO:0007669"/>
    <property type="project" value="InterPro"/>
</dbReference>
<feature type="compositionally biased region" description="Basic residues" evidence="2">
    <location>
        <begin position="116"/>
        <end position="126"/>
    </location>
</feature>
<dbReference type="SMART" id="SM00343">
    <property type="entry name" value="ZnF_C2HC"/>
    <property type="match status" value="2"/>
</dbReference>